<keyword evidence="1" id="KW-1133">Transmembrane helix</keyword>
<evidence type="ECO:0000256" key="1">
    <source>
        <dbReference type="SAM" id="Phobius"/>
    </source>
</evidence>
<dbReference type="PATRIC" id="fig|1197719.3.peg.91"/>
<accession>S5ML74</accession>
<proteinExistence type="predicted"/>
<organism evidence="2 3">
    <name type="scientific">Salmonella bongori N268-08</name>
    <dbReference type="NCBI Taxonomy" id="1197719"/>
    <lineage>
        <taxon>Bacteria</taxon>
        <taxon>Pseudomonadati</taxon>
        <taxon>Pseudomonadota</taxon>
        <taxon>Gammaproteobacteria</taxon>
        <taxon>Enterobacterales</taxon>
        <taxon>Enterobacteriaceae</taxon>
        <taxon>Salmonella</taxon>
    </lineage>
</organism>
<dbReference type="HOGENOM" id="CLU_3140415_0_0_6"/>
<dbReference type="AlphaFoldDB" id="S5ML74"/>
<dbReference type="KEGG" id="sbz:A464_90"/>
<dbReference type="Proteomes" id="UP000015042">
    <property type="component" value="Chromosome"/>
</dbReference>
<reference evidence="2 3" key="1">
    <citation type="submission" date="2013-07" db="EMBL/GenBank/DDBJ databases">
        <title>Genome sequence of Salmonella bongori N268-08 - a rare clinical isolate.</title>
        <authorList>
            <person name="Marti R."/>
            <person name="Hagens S."/>
            <person name="Loessner M.J."/>
            <person name="Klumpp J."/>
        </authorList>
    </citation>
    <scope>NUCLEOTIDE SEQUENCE [LARGE SCALE GENOMIC DNA]</scope>
    <source>
        <strain evidence="2 3">N268-08</strain>
    </source>
</reference>
<keyword evidence="1" id="KW-0812">Transmembrane</keyword>
<name>S5ML74_SALBN</name>
<feature type="transmembrane region" description="Helical" evidence="1">
    <location>
        <begin position="24"/>
        <end position="44"/>
    </location>
</feature>
<keyword evidence="1" id="KW-0472">Membrane</keyword>
<protein>
    <submittedName>
        <fullName evidence="2">Uncharacterized protein</fullName>
    </submittedName>
</protein>
<gene>
    <name evidence="2" type="ORF">A464_90</name>
</gene>
<evidence type="ECO:0000313" key="2">
    <source>
        <dbReference type="EMBL" id="AGR57276.1"/>
    </source>
</evidence>
<evidence type="ECO:0000313" key="3">
    <source>
        <dbReference type="Proteomes" id="UP000015042"/>
    </source>
</evidence>
<sequence length="49" mass="5936">MIFHELVFSIDIFNEYLKGKRITVFLYFFQEGIFINVIMLMYPVDTIIL</sequence>
<dbReference type="EMBL" id="CP006608">
    <property type="protein sequence ID" value="AGR57276.1"/>
    <property type="molecule type" value="Genomic_DNA"/>
</dbReference>